<evidence type="ECO:0000313" key="2">
    <source>
        <dbReference type="Proteomes" id="UP001165960"/>
    </source>
</evidence>
<keyword evidence="2" id="KW-1185">Reference proteome</keyword>
<evidence type="ECO:0000313" key="1">
    <source>
        <dbReference type="EMBL" id="KAJ9083909.1"/>
    </source>
</evidence>
<proteinExistence type="predicted"/>
<organism evidence="1 2">
    <name type="scientific">Entomophthora muscae</name>
    <dbReference type="NCBI Taxonomy" id="34485"/>
    <lineage>
        <taxon>Eukaryota</taxon>
        <taxon>Fungi</taxon>
        <taxon>Fungi incertae sedis</taxon>
        <taxon>Zoopagomycota</taxon>
        <taxon>Entomophthoromycotina</taxon>
        <taxon>Entomophthoromycetes</taxon>
        <taxon>Entomophthorales</taxon>
        <taxon>Entomophthoraceae</taxon>
        <taxon>Entomophthora</taxon>
    </lineage>
</organism>
<reference evidence="1" key="1">
    <citation type="submission" date="2022-04" db="EMBL/GenBank/DDBJ databases">
        <title>Genome of the entomopathogenic fungus Entomophthora muscae.</title>
        <authorList>
            <person name="Elya C."/>
            <person name="Lovett B.R."/>
            <person name="Lee E."/>
            <person name="Macias A.M."/>
            <person name="Hajek A.E."/>
            <person name="De Bivort B.L."/>
            <person name="Kasson M.T."/>
            <person name="De Fine Licht H.H."/>
            <person name="Stajich J.E."/>
        </authorList>
    </citation>
    <scope>NUCLEOTIDE SEQUENCE</scope>
    <source>
        <strain evidence="1">Berkeley</strain>
    </source>
</reference>
<dbReference type="EMBL" id="QTSX02000909">
    <property type="protein sequence ID" value="KAJ9083909.1"/>
    <property type="molecule type" value="Genomic_DNA"/>
</dbReference>
<name>A0ACC2UAT3_9FUNG</name>
<dbReference type="Proteomes" id="UP001165960">
    <property type="component" value="Unassembled WGS sequence"/>
</dbReference>
<gene>
    <name evidence="1" type="primary">PRM10_3</name>
    <name evidence="1" type="ORF">DSO57_1029754</name>
</gene>
<protein>
    <submittedName>
        <fullName evidence="1">Pheromone-regulated protein prm10</fullName>
    </submittedName>
</protein>
<comment type="caution">
    <text evidence="1">The sequence shown here is derived from an EMBL/GenBank/DDBJ whole genome shotgun (WGS) entry which is preliminary data.</text>
</comment>
<sequence length="535" mass="58204">MSARANVTFSLGAESDDEIEDGPPIVASQPIRNSYNNNSPAYDSRLLIPGHDTSLSNSPIFSGIELSPADTPYDTPSQTPVATPVPTRPVPLRSVSAPGIGACDSTVIQVDPIHNEAVHLAHGVTKKSIVPQEPSAKRGILSNLLQLHNVHKSKSDIKPNRKPSAKNLSSQSLQAFFGIGTARSSMSNDGSERKVAAVIESILKRQTFLRDLSRAFIMYGAPSHRMEANLRTAAQVLEVDASFATLPGLMLISFTCQETHTSETVLLRVSPGYEMHKLDLVVNIYQRVIKEDLLLVDADDELQDVLNSPPLYPPWAELLSYGVGAFGSAPMLFGGSIWEAVVAGGLGLIVGLMTLLARRFSSYANIFELSTAVLVSFVATAIRHQVCYWPVVLSATVNLLPGLSLTVAVMDLASKNMVSGSVRLFYSLLTAFILGFGLSLGSKLWLLFDPGEINTSTCSAIAMDLHYRILFFIPATISFNIYLLAHPRQCAIDDVYRVPCLSFIPFFFPIFSMLPILFPLYLQLLLGYLLTFTPG</sequence>
<accession>A0ACC2UAT3</accession>